<dbReference type="AlphaFoldDB" id="A0A5C6U607"/>
<feature type="transmembrane region" description="Helical" evidence="1">
    <location>
        <begin position="52"/>
        <end position="83"/>
    </location>
</feature>
<gene>
    <name evidence="2" type="ORF">FSZ31_10805</name>
</gene>
<keyword evidence="1" id="KW-1133">Transmembrane helix</keyword>
<dbReference type="EMBL" id="VOPY01000003">
    <property type="protein sequence ID" value="TXC68179.1"/>
    <property type="molecule type" value="Genomic_DNA"/>
</dbReference>
<keyword evidence="1" id="KW-0812">Transmembrane</keyword>
<reference evidence="2 3" key="1">
    <citation type="submission" date="2019-08" db="EMBL/GenBank/DDBJ databases">
        <title>Sphingorhabdus soil sp. nov., isolated from arctic soil.</title>
        <authorList>
            <person name="Liu Y."/>
        </authorList>
    </citation>
    <scope>NUCLEOTIDE SEQUENCE [LARGE SCALE GENOMIC DNA]</scope>
    <source>
        <strain evidence="2 3">D-2Q-5-6</strain>
    </source>
</reference>
<organism evidence="2 3">
    <name type="scientific">Flavisphingopyxis soli</name>
    <dbReference type="NCBI Taxonomy" id="2601267"/>
    <lineage>
        <taxon>Bacteria</taxon>
        <taxon>Pseudomonadati</taxon>
        <taxon>Pseudomonadota</taxon>
        <taxon>Alphaproteobacteria</taxon>
        <taxon>Sphingomonadales</taxon>
        <taxon>Sphingopyxidaceae</taxon>
        <taxon>Flavisphingopyxis</taxon>
    </lineage>
</organism>
<dbReference type="RefSeq" id="WP_147123399.1">
    <property type="nucleotide sequence ID" value="NZ_VOPY01000003.1"/>
</dbReference>
<accession>A0A5C6U607</accession>
<evidence type="ECO:0000256" key="1">
    <source>
        <dbReference type="SAM" id="Phobius"/>
    </source>
</evidence>
<feature type="transmembrane region" description="Helical" evidence="1">
    <location>
        <begin position="90"/>
        <end position="109"/>
    </location>
</feature>
<keyword evidence="1" id="KW-0472">Membrane</keyword>
<comment type="caution">
    <text evidence="2">The sequence shown here is derived from an EMBL/GenBank/DDBJ whole genome shotgun (WGS) entry which is preliminary data.</text>
</comment>
<proteinExistence type="predicted"/>
<evidence type="ECO:0000313" key="2">
    <source>
        <dbReference type="EMBL" id="TXC68179.1"/>
    </source>
</evidence>
<dbReference type="OrthoDB" id="7605316at2"/>
<sequence length="176" mass="18403">MSKLVETGISLICATIVATALTTGIVSIAASIDDLIWLLENGQSISHWPLDLIFSVIGTAALAVFFGFIGAALFLSIALFPLIRKGSQTLMIVAGGLAGFAHSIVGWGLRIADNYVGPLNPFADIIRALGTWGGFIMTDSGRQIVAIATVPASVIAGCVAGLTFFRVLKGRPHHEP</sequence>
<keyword evidence="3" id="KW-1185">Reference proteome</keyword>
<feature type="transmembrane region" description="Helical" evidence="1">
    <location>
        <begin position="12"/>
        <end position="32"/>
    </location>
</feature>
<protein>
    <submittedName>
        <fullName evidence="2">Uncharacterized protein</fullName>
    </submittedName>
</protein>
<name>A0A5C6U607_9SPHN</name>
<feature type="transmembrane region" description="Helical" evidence="1">
    <location>
        <begin position="144"/>
        <end position="168"/>
    </location>
</feature>
<evidence type="ECO:0000313" key="3">
    <source>
        <dbReference type="Proteomes" id="UP000321129"/>
    </source>
</evidence>
<dbReference type="Proteomes" id="UP000321129">
    <property type="component" value="Unassembled WGS sequence"/>
</dbReference>